<protein>
    <recommendedName>
        <fullName evidence="5">Transmembrane protein</fullName>
    </recommendedName>
</protein>
<evidence type="ECO:0000256" key="1">
    <source>
        <dbReference type="SAM" id="MobiDB-lite"/>
    </source>
</evidence>
<feature type="transmembrane region" description="Helical" evidence="2">
    <location>
        <begin position="20"/>
        <end position="40"/>
    </location>
</feature>
<gene>
    <name evidence="3" type="ORF">CYY_000786</name>
</gene>
<accession>A0A8J4V590</accession>
<dbReference type="AlphaFoldDB" id="A0A8J4V590"/>
<reference evidence="3" key="1">
    <citation type="submission" date="2020-01" db="EMBL/GenBank/DDBJ databases">
        <title>Development of genomics and gene disruption for Polysphondylium violaceum indicates a role for the polyketide synthase stlB in stalk morphogenesis.</title>
        <authorList>
            <person name="Narita B."/>
            <person name="Kawabe Y."/>
            <person name="Kin K."/>
            <person name="Saito T."/>
            <person name="Gibbs R."/>
            <person name="Kuspa A."/>
            <person name="Muzny D."/>
            <person name="Queller D."/>
            <person name="Richards S."/>
            <person name="Strassman J."/>
            <person name="Sucgang R."/>
            <person name="Worley K."/>
            <person name="Schaap P."/>
        </authorList>
    </citation>
    <scope>NUCLEOTIDE SEQUENCE</scope>
    <source>
        <strain evidence="3">QSvi11</strain>
    </source>
</reference>
<evidence type="ECO:0008006" key="5">
    <source>
        <dbReference type="Google" id="ProtNLM"/>
    </source>
</evidence>
<keyword evidence="2" id="KW-0472">Membrane</keyword>
<proteinExistence type="predicted"/>
<dbReference type="EMBL" id="AJWJ01000016">
    <property type="protein sequence ID" value="KAF2077908.1"/>
    <property type="molecule type" value="Genomic_DNA"/>
</dbReference>
<keyword evidence="2" id="KW-1133">Transmembrane helix</keyword>
<keyword evidence="2" id="KW-0812">Transmembrane</keyword>
<sequence length="98" mass="10912">MCVATFQLINITLLPNSRLFLWLALSFIILFELQLIFMVYPINIGKIRKYIDPSYELSKNSNTNQSQETKGDKVTPTTQTASTTPGGGDVSININIDA</sequence>
<feature type="compositionally biased region" description="Low complexity" evidence="1">
    <location>
        <begin position="75"/>
        <end position="84"/>
    </location>
</feature>
<comment type="caution">
    <text evidence="3">The sequence shown here is derived from an EMBL/GenBank/DDBJ whole genome shotgun (WGS) entry which is preliminary data.</text>
</comment>
<evidence type="ECO:0000313" key="3">
    <source>
        <dbReference type="EMBL" id="KAF2077908.1"/>
    </source>
</evidence>
<feature type="region of interest" description="Disordered" evidence="1">
    <location>
        <begin position="59"/>
        <end position="98"/>
    </location>
</feature>
<name>A0A8J4V590_9MYCE</name>
<evidence type="ECO:0000256" key="2">
    <source>
        <dbReference type="SAM" id="Phobius"/>
    </source>
</evidence>
<feature type="compositionally biased region" description="Polar residues" evidence="1">
    <location>
        <begin position="59"/>
        <end position="68"/>
    </location>
</feature>
<organism evidence="3 4">
    <name type="scientific">Polysphondylium violaceum</name>
    <dbReference type="NCBI Taxonomy" id="133409"/>
    <lineage>
        <taxon>Eukaryota</taxon>
        <taxon>Amoebozoa</taxon>
        <taxon>Evosea</taxon>
        <taxon>Eumycetozoa</taxon>
        <taxon>Dictyostelia</taxon>
        <taxon>Dictyosteliales</taxon>
        <taxon>Dictyosteliaceae</taxon>
        <taxon>Polysphondylium</taxon>
    </lineage>
</organism>
<dbReference type="Proteomes" id="UP000695562">
    <property type="component" value="Unassembled WGS sequence"/>
</dbReference>
<evidence type="ECO:0000313" key="4">
    <source>
        <dbReference type="Proteomes" id="UP000695562"/>
    </source>
</evidence>
<keyword evidence="4" id="KW-1185">Reference proteome</keyword>